<dbReference type="InterPro" id="IPR010033">
    <property type="entry name" value="HAD_SF_ppase_IIIC"/>
</dbReference>
<dbReference type="EMBL" id="AAKN02019110">
    <property type="status" value="NOT_ANNOTATED_CDS"/>
    <property type="molecule type" value="Genomic_DNA"/>
</dbReference>
<keyword evidence="6" id="KW-0460">Magnesium</keyword>
<dbReference type="OMA" id="GVWAWRK"/>
<organism evidence="11 12">
    <name type="scientific">Cavia porcellus</name>
    <name type="common">Guinea pig</name>
    <dbReference type="NCBI Taxonomy" id="10141"/>
    <lineage>
        <taxon>Eukaryota</taxon>
        <taxon>Metazoa</taxon>
        <taxon>Chordata</taxon>
        <taxon>Craniata</taxon>
        <taxon>Vertebrata</taxon>
        <taxon>Euteleostomi</taxon>
        <taxon>Mammalia</taxon>
        <taxon>Eutheria</taxon>
        <taxon>Euarchontoglires</taxon>
        <taxon>Glires</taxon>
        <taxon>Rodentia</taxon>
        <taxon>Hystricomorpha</taxon>
        <taxon>Caviidae</taxon>
        <taxon>Cavia</taxon>
    </lineage>
</organism>
<evidence type="ECO:0000256" key="10">
    <source>
        <dbReference type="ARBA" id="ARBA00069981"/>
    </source>
</evidence>
<keyword evidence="4" id="KW-0479">Metal-binding</keyword>
<dbReference type="GeneID" id="100726034"/>
<keyword evidence="7" id="KW-0904">Protein phosphatase</keyword>
<evidence type="ECO:0000256" key="3">
    <source>
        <dbReference type="ARBA" id="ARBA00013064"/>
    </source>
</evidence>
<dbReference type="STRING" id="10141.ENSCPOP00000020487"/>
<dbReference type="OrthoDB" id="2865258at2759"/>
<dbReference type="RefSeq" id="XP_003474467.1">
    <property type="nucleotide sequence ID" value="XM_003474419.5"/>
</dbReference>
<dbReference type="eggNOG" id="KOG4549">
    <property type="taxonomic scope" value="Eukaryota"/>
</dbReference>
<dbReference type="SUPFAM" id="SSF56784">
    <property type="entry name" value="HAD-like"/>
    <property type="match status" value="1"/>
</dbReference>
<evidence type="ECO:0000256" key="7">
    <source>
        <dbReference type="ARBA" id="ARBA00022912"/>
    </source>
</evidence>
<gene>
    <name evidence="11" type="primary">Mdp1</name>
</gene>
<reference evidence="11" key="3">
    <citation type="submission" date="2025-09" db="UniProtKB">
        <authorList>
            <consortium name="Ensembl"/>
        </authorList>
    </citation>
    <scope>IDENTIFICATION</scope>
    <source>
        <strain evidence="11">2N</strain>
    </source>
</reference>
<dbReference type="SFLD" id="SFLDG01129">
    <property type="entry name" value="C1.5:_HAD__Beta-PGM__Phosphata"/>
    <property type="match status" value="1"/>
</dbReference>
<dbReference type="InParanoid" id="H0WBW8"/>
<dbReference type="GeneTree" id="ENSGT00390000004110"/>
<proteinExistence type="inferred from homology"/>
<evidence type="ECO:0000256" key="8">
    <source>
        <dbReference type="ARBA" id="ARBA00051722"/>
    </source>
</evidence>
<dbReference type="FunCoup" id="H0WBW8">
    <property type="interactions" value="454"/>
</dbReference>
<dbReference type="AlphaFoldDB" id="H0WBW8"/>
<protein>
    <recommendedName>
        <fullName evidence="10">Magnesium-dependent phosphatase 1</fullName>
        <ecNumber evidence="3">3.1.3.48</ecNumber>
    </recommendedName>
</protein>
<evidence type="ECO:0000313" key="12">
    <source>
        <dbReference type="Proteomes" id="UP000005447"/>
    </source>
</evidence>
<evidence type="ECO:0000256" key="2">
    <source>
        <dbReference type="ARBA" id="ARBA00007958"/>
    </source>
</evidence>
<dbReference type="Proteomes" id="UP000005447">
    <property type="component" value="Unassembled WGS sequence"/>
</dbReference>
<evidence type="ECO:0000256" key="4">
    <source>
        <dbReference type="ARBA" id="ARBA00022723"/>
    </source>
</evidence>
<evidence type="ECO:0000313" key="11">
    <source>
        <dbReference type="Ensembl" id="ENSCPOP00000020487.2"/>
    </source>
</evidence>
<dbReference type="Bgee" id="ENSCPOG00000026007">
    <property type="expression patterns" value="Expressed in heart left ventricle and 12 other cell types or tissues"/>
</dbReference>
<dbReference type="Pfam" id="PF12689">
    <property type="entry name" value="Acid_PPase"/>
    <property type="match status" value="1"/>
</dbReference>
<reference evidence="11" key="2">
    <citation type="submission" date="2025-08" db="UniProtKB">
        <authorList>
            <consortium name="Ensembl"/>
        </authorList>
    </citation>
    <scope>IDENTIFICATION</scope>
    <source>
        <strain evidence="11">2N</strain>
    </source>
</reference>
<dbReference type="InterPro" id="IPR035679">
    <property type="entry name" value="MDP-1_euk"/>
</dbReference>
<dbReference type="KEGG" id="cpoc:100726034"/>
<dbReference type="Ensembl" id="ENSCPOT00000027264.2">
    <property type="protein sequence ID" value="ENSCPOP00000020487.2"/>
    <property type="gene ID" value="ENSCPOG00000026007.2"/>
</dbReference>
<accession>H0WBW8</accession>
<dbReference type="GO" id="GO:0046872">
    <property type="term" value="F:metal ion binding"/>
    <property type="evidence" value="ECO:0007669"/>
    <property type="project" value="UniProtKB-KW"/>
</dbReference>
<dbReference type="InterPro" id="IPR023214">
    <property type="entry name" value="HAD_sf"/>
</dbReference>
<dbReference type="CDD" id="cd07501">
    <property type="entry name" value="HAD_MDP-1_like"/>
    <property type="match status" value="1"/>
</dbReference>
<evidence type="ECO:0000256" key="1">
    <source>
        <dbReference type="ARBA" id="ARBA00001946"/>
    </source>
</evidence>
<reference evidence="12" key="1">
    <citation type="journal article" date="2011" name="Nature">
        <title>A high-resolution map of human evolutionary constraint using 29 mammals.</title>
        <authorList>
            <person name="Lindblad-Toh K."/>
            <person name="Garber M."/>
            <person name="Zuk O."/>
            <person name="Lin M.F."/>
            <person name="Parker B.J."/>
            <person name="Washietl S."/>
            <person name="Kheradpour P."/>
            <person name="Ernst J."/>
            <person name="Jordan G."/>
            <person name="Mauceli E."/>
            <person name="Ward L.D."/>
            <person name="Lowe C.B."/>
            <person name="Holloway A.K."/>
            <person name="Clamp M."/>
            <person name="Gnerre S."/>
            <person name="Alfoldi J."/>
            <person name="Beal K."/>
            <person name="Chang J."/>
            <person name="Clawson H."/>
            <person name="Cuff J."/>
            <person name="Di Palma F."/>
            <person name="Fitzgerald S."/>
            <person name="Flicek P."/>
            <person name="Guttman M."/>
            <person name="Hubisz M.J."/>
            <person name="Jaffe D.B."/>
            <person name="Jungreis I."/>
            <person name="Kent W.J."/>
            <person name="Kostka D."/>
            <person name="Lara M."/>
            <person name="Martins A.L."/>
            <person name="Massingham T."/>
            <person name="Moltke I."/>
            <person name="Raney B.J."/>
            <person name="Rasmussen M.D."/>
            <person name="Robinson J."/>
            <person name="Stark A."/>
            <person name="Vilella A.J."/>
            <person name="Wen J."/>
            <person name="Xie X."/>
            <person name="Zody M.C."/>
            <person name="Baldwin J."/>
            <person name="Bloom T."/>
            <person name="Chin C.W."/>
            <person name="Heiman D."/>
            <person name="Nicol R."/>
            <person name="Nusbaum C."/>
            <person name="Young S."/>
            <person name="Wilkinson J."/>
            <person name="Worley K.C."/>
            <person name="Kovar C.L."/>
            <person name="Muzny D.M."/>
            <person name="Gibbs R.A."/>
            <person name="Cree A."/>
            <person name="Dihn H.H."/>
            <person name="Fowler G."/>
            <person name="Jhangiani S."/>
            <person name="Joshi V."/>
            <person name="Lee S."/>
            <person name="Lewis L.R."/>
            <person name="Nazareth L.V."/>
            <person name="Okwuonu G."/>
            <person name="Santibanez J."/>
            <person name="Warren W.C."/>
            <person name="Mardis E.R."/>
            <person name="Weinstock G.M."/>
            <person name="Wilson R.K."/>
            <person name="Delehaunty K."/>
            <person name="Dooling D."/>
            <person name="Fronik C."/>
            <person name="Fulton L."/>
            <person name="Fulton B."/>
            <person name="Graves T."/>
            <person name="Minx P."/>
            <person name="Sodergren E."/>
            <person name="Birney E."/>
            <person name="Margulies E.H."/>
            <person name="Herrero J."/>
            <person name="Green E.D."/>
            <person name="Haussler D."/>
            <person name="Siepel A."/>
            <person name="Goldman N."/>
            <person name="Pollard K.S."/>
            <person name="Pedersen J.S."/>
            <person name="Lander E.S."/>
            <person name="Kellis M."/>
        </authorList>
    </citation>
    <scope>NUCLEOTIDE SEQUENCE [LARGE SCALE GENOMIC DNA]</scope>
    <source>
        <strain evidence="12">2N</strain>
    </source>
</reference>
<dbReference type="SFLD" id="SFLDG01131">
    <property type="entry name" value="C1.5.2:_MDP_Like"/>
    <property type="match status" value="1"/>
</dbReference>
<dbReference type="PANTHER" id="PTHR17901:SF14">
    <property type="entry name" value="MAGNESIUM-DEPENDENT PHOSPHATASE 1"/>
    <property type="match status" value="1"/>
</dbReference>
<dbReference type="HOGENOM" id="CLU_071162_0_0_1"/>
<dbReference type="EC" id="3.1.3.48" evidence="3"/>
<comment type="catalytic activity">
    <reaction evidence="8">
        <text>O-phospho-L-tyrosyl-[protein] + H2O = L-tyrosyl-[protein] + phosphate</text>
        <dbReference type="Rhea" id="RHEA:10684"/>
        <dbReference type="Rhea" id="RHEA-COMP:10136"/>
        <dbReference type="Rhea" id="RHEA-COMP:20101"/>
        <dbReference type="ChEBI" id="CHEBI:15377"/>
        <dbReference type="ChEBI" id="CHEBI:43474"/>
        <dbReference type="ChEBI" id="CHEBI:46858"/>
        <dbReference type="ChEBI" id="CHEBI:61978"/>
        <dbReference type="EC" id="3.1.3.48"/>
    </reaction>
</comment>
<keyword evidence="5" id="KW-0378">Hydrolase</keyword>
<evidence type="ECO:0000256" key="6">
    <source>
        <dbReference type="ARBA" id="ARBA00022842"/>
    </source>
</evidence>
<dbReference type="GO" id="GO:0003993">
    <property type="term" value="F:acid phosphatase activity"/>
    <property type="evidence" value="ECO:0007669"/>
    <property type="project" value="TreeGrafter"/>
</dbReference>
<comment type="similarity">
    <text evidence="2">Belongs to the HAD-like hydrolase superfamily.</text>
</comment>
<dbReference type="NCBIfam" id="TIGR01685">
    <property type="entry name" value="MDP-1"/>
    <property type="match status" value="1"/>
</dbReference>
<evidence type="ECO:0000256" key="5">
    <source>
        <dbReference type="ARBA" id="ARBA00022801"/>
    </source>
</evidence>
<comment type="cofactor">
    <cofactor evidence="1">
        <name>Mg(2+)</name>
        <dbReference type="ChEBI" id="CHEBI:18420"/>
    </cofactor>
</comment>
<keyword evidence="12" id="KW-1185">Reference proteome</keyword>
<evidence type="ECO:0000256" key="9">
    <source>
        <dbReference type="ARBA" id="ARBA00055318"/>
    </source>
</evidence>
<dbReference type="VEuPathDB" id="HostDB:ENSCPOG00000026007"/>
<dbReference type="InterPro" id="IPR036412">
    <property type="entry name" value="HAD-like_sf"/>
</dbReference>
<dbReference type="Gene3D" id="3.40.50.1000">
    <property type="entry name" value="HAD superfamily/HAD-like"/>
    <property type="match status" value="1"/>
</dbReference>
<dbReference type="GO" id="GO:0004725">
    <property type="term" value="F:protein tyrosine phosphatase activity"/>
    <property type="evidence" value="ECO:0007669"/>
    <property type="project" value="UniProtKB-EC"/>
</dbReference>
<dbReference type="CTD" id="145553"/>
<name>H0WBW8_CAVPO</name>
<dbReference type="SFLD" id="SFLDS00003">
    <property type="entry name" value="Haloacid_Dehalogenase"/>
    <property type="match status" value="1"/>
</dbReference>
<comment type="function">
    <text evidence="9">Magnesium-dependent phosphatase which may act as a tyrosine phosphatase.</text>
</comment>
<dbReference type="PANTHER" id="PTHR17901">
    <property type="entry name" value="MAGNESIUM-DEPENDENT PHOSPHATASE 1 MDP1"/>
    <property type="match status" value="1"/>
</dbReference>
<dbReference type="InterPro" id="IPR010036">
    <property type="entry name" value="MDP_1_eu_arc"/>
</dbReference>
<dbReference type="NCBIfam" id="TIGR01681">
    <property type="entry name" value="HAD-SF-IIIC"/>
    <property type="match status" value="1"/>
</dbReference>
<dbReference type="FunFam" id="3.40.50.1000:FF:000127">
    <property type="entry name" value="Magnesium-dependent phosphatase 1"/>
    <property type="match status" value="1"/>
</dbReference>
<sequence>MAKLPKLAVFDLDYTLWPFWVDTHVDPPFHRSSDGAIRDSRGQSVRLYQEVPAVLDRLQGLGVPVAAASRTGEVEGANQLLELFGLVRYFVHREIYPGSKVTHFERLHQKTGVPFSQMIFFDDEKRNIVDVTALGVTCVHVKNGMSLQTLTQGLEMFAKAQVRP</sequence>